<accession>A0A3B6VIS7</accession>
<sequence>MQLIDLVKNAKDSTYKLQSLSTDIKNKALLEIADKLEQNKNIIFEANKKDLEYAKKLLDENKISLSMFNRLKLDENKMIDIISGIKDVVKLEDPINKVLLETELDDNLLLKKISCPIGLIAVIFEARPDVISQISSLCIKSSNAVILKGGAEGENTNKAIFNIINETLESIEEFPKNSVNLVFTRDDIKELLSMDKYVDLIIPRGGNSLVQYIKSNTNIPVLGHADGICHLYIDESANQEKALKICLDSKVQYPSACNAVETILINKNIANEYLPKLYNLFKENNIKMNGCEEVRKILNQSDIGEVKEWHLEYGDKEVSLKIVENTEEAYNHINKYGSHHTDSIVSENKDNIEKFMTYVDSANVYANTSTRFSDGFRYGFGAEVGISTNKTHARGPVGLEGLTIYKYKLFGNYQIVDDYVSHRASFKHKRIK</sequence>
<dbReference type="SUPFAM" id="SSF53720">
    <property type="entry name" value="ALDH-like"/>
    <property type="match status" value="1"/>
</dbReference>
<dbReference type="GO" id="GO:0050661">
    <property type="term" value="F:NADP binding"/>
    <property type="evidence" value="ECO:0007669"/>
    <property type="project" value="InterPro"/>
</dbReference>
<feature type="domain" description="Aldehyde dehydrogenase" evidence="8">
    <location>
        <begin position="112"/>
        <end position="286"/>
    </location>
</feature>
<keyword evidence="5 7" id="KW-0560">Oxidoreductase</keyword>
<dbReference type="CDD" id="cd07079">
    <property type="entry name" value="ALDH_F18-19_ProA-GPR"/>
    <property type="match status" value="1"/>
</dbReference>
<comment type="function">
    <text evidence="7">Catalyzes the NADPH-dependent reduction of L-glutamate 5-phosphate into L-glutamate 5-semialdehyde and phosphate. The product spontaneously undergoes cyclization to form 1-pyrroline-5-carboxylate.</text>
</comment>
<dbReference type="GO" id="GO:0005737">
    <property type="term" value="C:cytoplasm"/>
    <property type="evidence" value="ECO:0007669"/>
    <property type="project" value="UniProtKB-SubCell"/>
</dbReference>
<evidence type="ECO:0000256" key="4">
    <source>
        <dbReference type="ARBA" id="ARBA00022857"/>
    </source>
</evidence>
<dbReference type="PIRSF" id="PIRSF000151">
    <property type="entry name" value="GPR"/>
    <property type="match status" value="1"/>
</dbReference>
<reference evidence="9 10" key="1">
    <citation type="journal article" date="2013" name="Genome Announc.">
        <title>Complete Genome Sequence of the Porcine Strain Brachyspira pilosicoli P43/6/78(T.).</title>
        <authorList>
            <person name="Lin C."/>
            <person name="den Bakker H.C."/>
            <person name="Suzuki H."/>
            <person name="Lefebure T."/>
            <person name="Ponnala L."/>
            <person name="Sun Q."/>
            <person name="Stanhope M.J."/>
            <person name="Wiedmann M."/>
            <person name="Duhamel G.E."/>
        </authorList>
    </citation>
    <scope>NUCLEOTIDE SEQUENCE [LARGE SCALE GENOMIC DNA]</scope>
    <source>
        <strain evidence="9 10">P43/6/78</strain>
    </source>
</reference>
<evidence type="ECO:0000256" key="1">
    <source>
        <dbReference type="ARBA" id="ARBA00004985"/>
    </source>
</evidence>
<comment type="similarity">
    <text evidence="7">Belongs to the gamma-glutamyl phosphate reductase family.</text>
</comment>
<dbReference type="Gene3D" id="3.40.309.10">
    <property type="entry name" value="Aldehyde Dehydrogenase, Chain A, domain 2"/>
    <property type="match status" value="1"/>
</dbReference>
<evidence type="ECO:0000313" key="10">
    <source>
        <dbReference type="Proteomes" id="UP000010793"/>
    </source>
</evidence>
<gene>
    <name evidence="7" type="primary">proA</name>
    <name evidence="9" type="ORF">BPP43_02685</name>
</gene>
<dbReference type="InterPro" id="IPR012134">
    <property type="entry name" value="Glu-5-SA_DH"/>
</dbReference>
<evidence type="ECO:0000313" key="9">
    <source>
        <dbReference type="EMBL" id="AGA65853.1"/>
    </source>
</evidence>
<keyword evidence="7" id="KW-0963">Cytoplasm</keyword>
<proteinExistence type="inferred from homology"/>
<dbReference type="AlphaFoldDB" id="A0A3B6VIS7"/>
<evidence type="ECO:0000256" key="3">
    <source>
        <dbReference type="ARBA" id="ARBA00022650"/>
    </source>
</evidence>
<keyword evidence="10" id="KW-1185">Reference proteome</keyword>
<dbReference type="PANTHER" id="PTHR11063:SF8">
    <property type="entry name" value="DELTA-1-PYRROLINE-5-CARBOXYLATE SYNTHASE"/>
    <property type="match status" value="1"/>
</dbReference>
<keyword evidence="3 7" id="KW-0641">Proline biosynthesis</keyword>
<dbReference type="Gene3D" id="3.40.605.10">
    <property type="entry name" value="Aldehyde Dehydrogenase, Chain A, domain 1"/>
    <property type="match status" value="1"/>
</dbReference>
<dbReference type="PANTHER" id="PTHR11063">
    <property type="entry name" value="GLUTAMATE SEMIALDEHYDE DEHYDROGENASE"/>
    <property type="match status" value="1"/>
</dbReference>
<protein>
    <recommendedName>
        <fullName evidence="7">Gamma-glutamyl phosphate reductase</fullName>
        <shortName evidence="7">GPR</shortName>
        <ecNumber evidence="7">1.2.1.41</ecNumber>
    </recommendedName>
    <alternativeName>
        <fullName evidence="7">Glutamate-5-semialdehyde dehydrogenase</fullName>
    </alternativeName>
    <alternativeName>
        <fullName evidence="7">Glutamyl-gamma-semialdehyde dehydrogenase</fullName>
        <shortName evidence="7">GSA dehydrogenase</shortName>
    </alternativeName>
</protein>
<dbReference type="InterPro" id="IPR016161">
    <property type="entry name" value="Ald_DH/histidinol_DH"/>
</dbReference>
<keyword evidence="4 7" id="KW-0521">NADP</keyword>
<dbReference type="HAMAP" id="MF_00412">
    <property type="entry name" value="ProA"/>
    <property type="match status" value="1"/>
</dbReference>
<dbReference type="Proteomes" id="UP000010793">
    <property type="component" value="Chromosome"/>
</dbReference>
<evidence type="ECO:0000256" key="2">
    <source>
        <dbReference type="ARBA" id="ARBA00022605"/>
    </source>
</evidence>
<evidence type="ECO:0000256" key="6">
    <source>
        <dbReference type="ARBA" id="ARBA00049024"/>
    </source>
</evidence>
<comment type="catalytic activity">
    <reaction evidence="6 7">
        <text>L-glutamate 5-semialdehyde + phosphate + NADP(+) = L-glutamyl 5-phosphate + NADPH + H(+)</text>
        <dbReference type="Rhea" id="RHEA:19541"/>
        <dbReference type="ChEBI" id="CHEBI:15378"/>
        <dbReference type="ChEBI" id="CHEBI:43474"/>
        <dbReference type="ChEBI" id="CHEBI:57783"/>
        <dbReference type="ChEBI" id="CHEBI:58066"/>
        <dbReference type="ChEBI" id="CHEBI:58274"/>
        <dbReference type="ChEBI" id="CHEBI:58349"/>
        <dbReference type="EC" id="1.2.1.41"/>
    </reaction>
</comment>
<dbReference type="EMBL" id="CP002873">
    <property type="protein sequence ID" value="AGA65853.1"/>
    <property type="molecule type" value="Genomic_DNA"/>
</dbReference>
<dbReference type="GO" id="GO:0055129">
    <property type="term" value="P:L-proline biosynthetic process"/>
    <property type="evidence" value="ECO:0007669"/>
    <property type="project" value="UniProtKB-UniRule"/>
</dbReference>
<evidence type="ECO:0000256" key="7">
    <source>
        <dbReference type="HAMAP-Rule" id="MF_00412"/>
    </source>
</evidence>
<organism evidence="9 10">
    <name type="scientific">Brachyspira pilosicoli P43/6/78</name>
    <dbReference type="NCBI Taxonomy" id="1042417"/>
    <lineage>
        <taxon>Bacteria</taxon>
        <taxon>Pseudomonadati</taxon>
        <taxon>Spirochaetota</taxon>
        <taxon>Spirochaetia</taxon>
        <taxon>Brachyspirales</taxon>
        <taxon>Brachyspiraceae</taxon>
        <taxon>Brachyspira</taxon>
    </lineage>
</organism>
<dbReference type="UniPathway" id="UPA00098">
    <property type="reaction ID" value="UER00360"/>
</dbReference>
<evidence type="ECO:0000256" key="5">
    <source>
        <dbReference type="ARBA" id="ARBA00023002"/>
    </source>
</evidence>
<dbReference type="GO" id="GO:0004350">
    <property type="term" value="F:glutamate-5-semialdehyde dehydrogenase activity"/>
    <property type="evidence" value="ECO:0007669"/>
    <property type="project" value="UniProtKB-UniRule"/>
</dbReference>
<dbReference type="InterPro" id="IPR000965">
    <property type="entry name" value="GPR_dom"/>
</dbReference>
<dbReference type="EC" id="1.2.1.41" evidence="7"/>
<dbReference type="KEGG" id="bpip:BPP43_02685"/>
<keyword evidence="2 7" id="KW-0028">Amino-acid biosynthesis</keyword>
<name>A0A3B6VIS7_BRAPL</name>
<dbReference type="InterPro" id="IPR016162">
    <property type="entry name" value="Ald_DH_N"/>
</dbReference>
<dbReference type="InterPro" id="IPR015590">
    <property type="entry name" value="Aldehyde_DH_dom"/>
</dbReference>
<dbReference type="NCBIfam" id="TIGR00407">
    <property type="entry name" value="proA"/>
    <property type="match status" value="1"/>
</dbReference>
<evidence type="ECO:0000259" key="8">
    <source>
        <dbReference type="Pfam" id="PF00171"/>
    </source>
</evidence>
<comment type="subcellular location">
    <subcellularLocation>
        <location evidence="7">Cytoplasm</location>
    </subcellularLocation>
</comment>
<comment type="pathway">
    <text evidence="1 7">Amino-acid biosynthesis; L-proline biosynthesis; L-glutamate 5-semialdehyde from L-glutamate: step 2/2.</text>
</comment>
<dbReference type="InterPro" id="IPR016163">
    <property type="entry name" value="Ald_DH_C"/>
</dbReference>
<dbReference type="NCBIfam" id="NF001221">
    <property type="entry name" value="PRK00197.1"/>
    <property type="match status" value="1"/>
</dbReference>
<dbReference type="FunFam" id="3.40.309.10:FF:000006">
    <property type="entry name" value="Gamma-glutamyl phosphate reductase"/>
    <property type="match status" value="1"/>
</dbReference>
<dbReference type="RefSeq" id="WP_015274064.1">
    <property type="nucleotide sequence ID" value="NC_019908.1"/>
</dbReference>
<dbReference type="Pfam" id="PF00171">
    <property type="entry name" value="Aldedh"/>
    <property type="match status" value="1"/>
</dbReference>